<dbReference type="EMBL" id="FTNI01000040">
    <property type="protein sequence ID" value="SIS21504.1"/>
    <property type="molecule type" value="Genomic_DNA"/>
</dbReference>
<dbReference type="RefSeq" id="WP_076442297.1">
    <property type="nucleotide sequence ID" value="NZ_FTNI01000040.1"/>
</dbReference>
<keyword evidence="3" id="KW-1185">Reference proteome</keyword>
<name>A0A1N7H9E4_9ACTN</name>
<dbReference type="Proteomes" id="UP000186096">
    <property type="component" value="Unassembled WGS sequence"/>
</dbReference>
<protein>
    <recommendedName>
        <fullName evidence="4">Arsenate reductase</fullName>
    </recommendedName>
</protein>
<gene>
    <name evidence="2" type="ORF">SAMN05421833_14033</name>
</gene>
<dbReference type="AlphaFoldDB" id="A0A1N7H9E4"/>
<evidence type="ECO:0000313" key="2">
    <source>
        <dbReference type="EMBL" id="SIS21504.1"/>
    </source>
</evidence>
<reference evidence="3" key="1">
    <citation type="submission" date="2017-01" db="EMBL/GenBank/DDBJ databases">
        <authorList>
            <person name="Varghese N."/>
            <person name="Submissions S."/>
        </authorList>
    </citation>
    <scope>NUCLEOTIDE SEQUENCE [LARGE SCALE GENOMIC DNA]</scope>
    <source>
        <strain evidence="3">ATCC 12950</strain>
    </source>
</reference>
<organism evidence="2 3">
    <name type="scientific">Microbispora rosea</name>
    <dbReference type="NCBI Taxonomy" id="58117"/>
    <lineage>
        <taxon>Bacteria</taxon>
        <taxon>Bacillati</taxon>
        <taxon>Actinomycetota</taxon>
        <taxon>Actinomycetes</taxon>
        <taxon>Streptosporangiales</taxon>
        <taxon>Streptosporangiaceae</taxon>
        <taxon>Microbispora</taxon>
    </lineage>
</organism>
<sequence>MTQDIALDRGWAPSACTLPTAERPLRVAEFDALFAEAVRAVRRPGRERLRLELAFSPEHAARAAELAARENGCCSFFTFTLTVADGGLALEVAVPPEHIEVLDALQARAVSAASGPAASEPTAPESAASGGSA</sequence>
<accession>A0A1N7H9E4</accession>
<dbReference type="OrthoDB" id="8421706at2"/>
<feature type="region of interest" description="Disordered" evidence="1">
    <location>
        <begin position="113"/>
        <end position="133"/>
    </location>
</feature>
<evidence type="ECO:0000256" key="1">
    <source>
        <dbReference type="SAM" id="MobiDB-lite"/>
    </source>
</evidence>
<evidence type="ECO:0008006" key="4">
    <source>
        <dbReference type="Google" id="ProtNLM"/>
    </source>
</evidence>
<evidence type="ECO:0000313" key="3">
    <source>
        <dbReference type="Proteomes" id="UP000186096"/>
    </source>
</evidence>
<proteinExistence type="predicted"/>
<dbReference type="STRING" id="58117.SAMN05421833_14033"/>